<evidence type="ECO:0000313" key="2">
    <source>
        <dbReference type="EMBL" id="TDQ55864.1"/>
    </source>
</evidence>
<gene>
    <name evidence="2" type="ORF">EV188_105262</name>
</gene>
<keyword evidence="3" id="KW-1185">Reference proteome</keyword>
<dbReference type="GO" id="GO:0003677">
    <property type="term" value="F:DNA binding"/>
    <property type="evidence" value="ECO:0007669"/>
    <property type="project" value="UniProtKB-KW"/>
</dbReference>
<dbReference type="SUPFAM" id="SSF46785">
    <property type="entry name" value="Winged helix' DNA-binding domain"/>
    <property type="match status" value="1"/>
</dbReference>
<feature type="region of interest" description="Disordered" evidence="1">
    <location>
        <begin position="1"/>
        <end position="20"/>
    </location>
</feature>
<dbReference type="EMBL" id="SNYO01000005">
    <property type="protein sequence ID" value="TDQ55864.1"/>
    <property type="molecule type" value="Genomic_DNA"/>
</dbReference>
<protein>
    <submittedName>
        <fullName evidence="2">DNA-binding PadR family transcriptional regulator</fullName>
    </submittedName>
</protein>
<evidence type="ECO:0000313" key="3">
    <source>
        <dbReference type="Proteomes" id="UP000295705"/>
    </source>
</evidence>
<proteinExistence type="predicted"/>
<dbReference type="AlphaFoldDB" id="A0A4R6V649"/>
<evidence type="ECO:0000256" key="1">
    <source>
        <dbReference type="SAM" id="MobiDB-lite"/>
    </source>
</evidence>
<keyword evidence="2" id="KW-0238">DNA-binding</keyword>
<reference evidence="2 3" key="1">
    <citation type="submission" date="2019-03" db="EMBL/GenBank/DDBJ databases">
        <title>Genomic Encyclopedia of Type Strains, Phase IV (KMG-IV): sequencing the most valuable type-strain genomes for metagenomic binning, comparative biology and taxonomic classification.</title>
        <authorList>
            <person name="Goeker M."/>
        </authorList>
    </citation>
    <scope>NUCLEOTIDE SEQUENCE [LARGE SCALE GENOMIC DNA]</scope>
    <source>
        <strain evidence="2 3">DSM 45775</strain>
    </source>
</reference>
<comment type="caution">
    <text evidence="2">The sequence shown here is derived from an EMBL/GenBank/DDBJ whole genome shotgun (WGS) entry which is preliminary data.</text>
</comment>
<dbReference type="InterPro" id="IPR036388">
    <property type="entry name" value="WH-like_DNA-bd_sf"/>
</dbReference>
<dbReference type="InterPro" id="IPR036390">
    <property type="entry name" value="WH_DNA-bd_sf"/>
</dbReference>
<organism evidence="2 3">
    <name type="scientific">Actinomycetospora succinea</name>
    <dbReference type="NCBI Taxonomy" id="663603"/>
    <lineage>
        <taxon>Bacteria</taxon>
        <taxon>Bacillati</taxon>
        <taxon>Actinomycetota</taxon>
        <taxon>Actinomycetes</taxon>
        <taxon>Pseudonocardiales</taxon>
        <taxon>Pseudonocardiaceae</taxon>
        <taxon>Actinomycetospora</taxon>
    </lineage>
</organism>
<dbReference type="Proteomes" id="UP000295705">
    <property type="component" value="Unassembled WGS sequence"/>
</dbReference>
<feature type="compositionally biased region" description="Basic and acidic residues" evidence="1">
    <location>
        <begin position="154"/>
        <end position="164"/>
    </location>
</feature>
<name>A0A4R6V649_9PSEU</name>
<feature type="region of interest" description="Disordered" evidence="1">
    <location>
        <begin position="136"/>
        <end position="164"/>
    </location>
</feature>
<dbReference type="Gene3D" id="1.10.10.10">
    <property type="entry name" value="Winged helix-like DNA-binding domain superfamily/Winged helix DNA-binding domain"/>
    <property type="match status" value="1"/>
</dbReference>
<sequence>MITAGEYPAGANALGPTEECQEGGSSVTLLVMTTTAPRRPSAPRARIRDRGQVDALVLAALAERPLRQEEVSDVVRRQVGDVLDFPYSRVVPTLHRLARNRLVVRSSRDPRRYRLTEVGTRSLTARRRAADAFATSLHRLADGGEADGSQEAAPRAERRAPSRG</sequence>
<accession>A0A4R6V649</accession>